<dbReference type="RefSeq" id="YP_010652037.1">
    <property type="nucleotide sequence ID" value="NC_070784.1"/>
</dbReference>
<dbReference type="Pfam" id="PF06067">
    <property type="entry name" value="DUF932"/>
    <property type="match status" value="1"/>
</dbReference>
<dbReference type="GeneID" id="77927785"/>
<gene>
    <name evidence="1" type="primary">218</name>
    <name evidence="1" type="ORF">SEA_TUNATARTARE_218</name>
</gene>
<dbReference type="EMBL" id="MW822145">
    <property type="protein sequence ID" value="QWT30080.1"/>
    <property type="molecule type" value="Genomic_DNA"/>
</dbReference>
<protein>
    <submittedName>
        <fullName evidence="1">Uncharacterized protein</fullName>
    </submittedName>
</protein>
<dbReference type="InterPro" id="IPR026325">
    <property type="entry name" value="DUF932"/>
</dbReference>
<dbReference type="NCBIfam" id="TIGR03299">
    <property type="entry name" value="LGT_TIGR03299"/>
    <property type="match status" value="1"/>
</dbReference>
<dbReference type="Proteomes" id="UP000683399">
    <property type="component" value="Segment"/>
</dbReference>
<reference evidence="1 2" key="1">
    <citation type="submission" date="2021-03" db="EMBL/GenBank/DDBJ databases">
        <authorList>
            <person name="Alqahtani R."/>
            <person name="Behailu E."/>
            <person name="Cappabianca D.W."/>
            <person name="Csanadi-Schwartz K.M."/>
            <person name="Dalal A.S."/>
            <person name="Fahim M.S."/>
            <person name="Franklin J.M."/>
            <person name="Gluckman M.H."/>
            <person name="Levine C.J."/>
            <person name="Martin N."/>
            <person name="Milza N."/>
            <person name="Najmabadi R."/>
            <person name="Newman A.M."/>
            <person name="Pajunar M."/>
            <person name="Qalawee I."/>
            <person name="Rizvi A."/>
            <person name="Samuel A."/>
            <person name="Smith A."/>
            <person name="Swann F.E."/>
            <person name="Sweeney P."/>
            <person name="Torres N.R."/>
            <person name="Ventrone L."/>
            <person name="Ventura L."/>
            <person name="Wroe M."/>
            <person name="Acquaye N.A."/>
            <person name="Agnes T.J."/>
            <person name="Ahmed A."/>
            <person name="Ahmed S."/>
            <person name="Amodu B.A."/>
            <person name="Arefeayne N.F."/>
            <person name="Asamoah-Frimpong E.A."/>
            <person name="Attaran A."/>
            <person name="Barragan J.M."/>
            <person name="Baumgarten L.N."/>
            <person name="Berhane B."/>
            <person name="Beyene A."/>
            <person name="Bhattarai B."/>
            <person name="Biondokin D.V."/>
            <person name="Boone B.K."/>
            <person name="Burney S.Z."/>
            <person name="Cayanan J.T."/>
            <person name="Cesta G."/>
            <person name="Chang J."/>
            <person name="Chavez J."/>
            <person name="Chorbajian C."/>
            <person name="Christian S."/>
            <person name="Corns J.R."/>
            <person name="Corns N.R."/>
            <person name="Cowan J.T."/>
            <person name="Coyne C."/>
            <person name="Dadzie B."/>
            <person name="Datu D.V."/>
            <person name="Deng B.C."/>
            <person name="Der L."/>
            <person name="Dickerson K."/>
            <person name="Dozier E."/>
            <person name="Egbunine A.O."/>
            <person name="Farooq M."/>
            <person name="Fonge A.E."/>
            <person name="Ghomsi-Nono M.P."/>
            <person name="Giampietro H."/>
            <person name="Gunnison R.P."/>
            <person name="Han S.H."/>
            <person name="Hennigan A.J."/>
            <person name="Hong A.N."/>
            <person name="Ijomor E.C."/>
            <person name="Jalali A."/>
            <person name="Jamil T.Z."/>
            <person name="Jenkins C.R."/>
            <person name="Joseph M.A."/>
            <person name="Jowanowitch O.J."/>
            <person name="Kang D."/>
            <person name="Khan A."/>
            <person name="Khan Z.K."/>
            <person name="Kiewe T."/>
            <person name="Kjerulf A.B."/>
            <person name="Kolosey V."/>
            <person name="Kurup M."/>
            <person name="Lee V.H."/>
            <person name="Llontop-Maldonado V."/>
            <person name="Long P."/>
            <person name="Lu N."/>
            <person name="Majekodunmi A."/>
            <person name="Malik H.W."/>
            <person name="Marcellino S.C."/>
            <person name="Martinez L.A."/>
            <person name="Meher F.N."/>
            <person name="Michelin M.A."/>
            <person name="Mitchell K.G."/>
            <person name="Mullens W.J."/>
            <person name="Nwakama C."/>
            <person name="Nwosu F.T."/>
            <person name="Oboh E.C."/>
            <person name="Odujinrin O."/>
            <person name="Ogunsan O."/>
            <person name="O'Neill K."/>
            <person name="Oxlaj J.A."/>
            <person name="Patel A.K."/>
            <person name="Patel B.R."/>
            <person name="Pham Q."/>
            <person name="Porter J."/>
            <person name="Portes J."/>
            <person name="Prokopenko A."/>
            <person name="Quraishi M."/>
            <person name="Qureshi M."/>
            <person name="Rivera A."/>
            <person name="Rubalsky V."/>
            <person name="Saikali Y."/>
            <person name="Saqaf K."/>
            <person name="Saroya S.R."/>
            <person name="Seas A."/>
            <person name="Shadrick R.E."/>
            <person name="Sharda N."/>
            <person name="Sigindere M.T."/>
            <person name="Simbi V.G."/>
            <person name="Thuzar C."/>
            <person name="Tran K."/>
            <person name="Tran V.D."/>
            <person name="Trang W."/>
            <person name="Vaishnav N."/>
            <person name="Vuong K."/>
            <person name="Walker C."/>
            <person name="Wallace S.A."/>
            <person name="Warfield J.C."/>
            <person name="Wikina T."/>
            <person name="Wobbeking F.T."/>
            <person name="Worrent L.D."/>
            <person name="Yan T."/>
            <person name="Zehra A."/>
            <person name="Avazpour P."/>
            <person name="Kim F.M."/>
            <person name="Mason K."/>
            <person name="Nguyen D.A."/>
            <person name="Pettit S.M."/>
            <person name="Zhou O.J."/>
            <person name="Brissett D.L."/>
            <person name="Gualtieri C."/>
            <person name="Hufford T.M."/>
            <person name="Ko J.M."/>
            <person name="Novak J.K."/>
            <person name="Smith Z.M."/>
            <person name="Mayer-Bacon C."/>
            <person name="Erill I."/>
            <person name="Caruso S.M."/>
            <person name="Garlena R.A."/>
            <person name="Russell D.A."/>
            <person name="Pope W.H."/>
            <person name="Jacobs-Sera D."/>
            <person name="Hatfull G.F."/>
        </authorList>
    </citation>
    <scope>NUCLEOTIDE SEQUENCE [LARGE SCALE GENOMIC DNA]</scope>
</reference>
<dbReference type="InterPro" id="IPR017686">
    <property type="entry name" value="Phg/plasmid-like_prot"/>
</dbReference>
<dbReference type="KEGG" id="vg:77927785"/>
<sequence length="339" mass="38601">MVAAVETYKDMAAFASLRRNAWWDIDGAHTFDEPVTTSEMLDLAHLSKWNLRMEVLQIPGQYSDRVEYAVLRDNPFMSRVDRLGIVGTRYKLFSNEELFAFGDNLTNERRRWETAGSLFGGRQVFATLVDTDDIVLDPNGSGDVIKKYLMLTTSHDGSGKIIAKKVNTRVECANTLNMAMKETGAEFSIRHTQNLEGRLGEAKLALGFADDYDAEFEAAMQTLYAKEMTMVEFEKIVLAEFPEPDAEKAGAYTRWENKIDLIMDIWSGSTKSMQNLPNNAYKGFQTLFEHNQWFRGIRKDSETEEPNIENFLAAGMGFEKPTNDFRNRVMGRFMEFATA</sequence>
<proteinExistence type="predicted"/>
<evidence type="ECO:0000313" key="1">
    <source>
        <dbReference type="EMBL" id="QWT30080.1"/>
    </source>
</evidence>
<keyword evidence="2" id="KW-1185">Reference proteome</keyword>
<accession>A0A8F2E811</accession>
<name>A0A8F2E811_9CAUD</name>
<organism evidence="1 2">
    <name type="scientific">Streptomyces phage TunaTartare</name>
    <dbReference type="NCBI Taxonomy" id="2848887"/>
    <lineage>
        <taxon>Viruses</taxon>
        <taxon>Duplodnaviria</taxon>
        <taxon>Heunggongvirae</taxon>
        <taxon>Uroviricota</taxon>
        <taxon>Caudoviricetes</taxon>
        <taxon>Stanwilliamsviridae</taxon>
        <taxon>Loccivirinae</taxon>
        <taxon>Faustvirus</taxon>
        <taxon>Faustvirus tunatartare</taxon>
    </lineage>
</organism>
<evidence type="ECO:0000313" key="2">
    <source>
        <dbReference type="Proteomes" id="UP000683399"/>
    </source>
</evidence>